<dbReference type="RefSeq" id="WP_089315221.1">
    <property type="nucleotide sequence ID" value="NZ_FZNP01000013.1"/>
</dbReference>
<evidence type="ECO:0000256" key="1">
    <source>
        <dbReference type="SAM" id="Phobius"/>
    </source>
</evidence>
<dbReference type="Proteomes" id="UP000198420">
    <property type="component" value="Unassembled WGS sequence"/>
</dbReference>
<evidence type="ECO:0000313" key="3">
    <source>
        <dbReference type="Proteomes" id="UP000198420"/>
    </source>
</evidence>
<feature type="transmembrane region" description="Helical" evidence="1">
    <location>
        <begin position="45"/>
        <end position="61"/>
    </location>
</feature>
<name>A0A239D5F4_9ACTN</name>
<keyword evidence="1" id="KW-1133">Transmembrane helix</keyword>
<protein>
    <submittedName>
        <fullName evidence="2">Uncharacterized protein</fullName>
    </submittedName>
</protein>
<accession>A0A239D5F4</accession>
<sequence>MVFAYIMTGLLGFLGGQFARERKWALLGLALLGILIFPFQDHDLLTITCVAVPALAAGVFAKRVEWTIIVFTLASALIAYYTETVLTALIFAGGSGVLVWKLAKNKKKGAAGVVAVIAIVITIVLLP</sequence>
<keyword evidence="3" id="KW-1185">Reference proteome</keyword>
<feature type="transmembrane region" description="Helical" evidence="1">
    <location>
        <begin position="68"/>
        <end position="97"/>
    </location>
</feature>
<organism evidence="2 3">
    <name type="scientific">Actinomadura mexicana</name>
    <dbReference type="NCBI Taxonomy" id="134959"/>
    <lineage>
        <taxon>Bacteria</taxon>
        <taxon>Bacillati</taxon>
        <taxon>Actinomycetota</taxon>
        <taxon>Actinomycetes</taxon>
        <taxon>Streptosporangiales</taxon>
        <taxon>Thermomonosporaceae</taxon>
        <taxon>Actinomadura</taxon>
    </lineage>
</organism>
<keyword evidence="1" id="KW-0812">Transmembrane</keyword>
<proteinExistence type="predicted"/>
<feature type="transmembrane region" description="Helical" evidence="1">
    <location>
        <begin position="109"/>
        <end position="126"/>
    </location>
</feature>
<feature type="transmembrane region" description="Helical" evidence="1">
    <location>
        <begin position="24"/>
        <end position="39"/>
    </location>
</feature>
<keyword evidence="1" id="KW-0472">Membrane</keyword>
<gene>
    <name evidence="2" type="ORF">SAMN06265355_113261</name>
</gene>
<reference evidence="3" key="1">
    <citation type="submission" date="2017-06" db="EMBL/GenBank/DDBJ databases">
        <authorList>
            <person name="Varghese N."/>
            <person name="Submissions S."/>
        </authorList>
    </citation>
    <scope>NUCLEOTIDE SEQUENCE [LARGE SCALE GENOMIC DNA]</scope>
    <source>
        <strain evidence="3">DSM 44485</strain>
    </source>
</reference>
<evidence type="ECO:0000313" key="2">
    <source>
        <dbReference type="EMBL" id="SNS26823.1"/>
    </source>
</evidence>
<dbReference type="EMBL" id="FZNP01000013">
    <property type="protein sequence ID" value="SNS26823.1"/>
    <property type="molecule type" value="Genomic_DNA"/>
</dbReference>
<dbReference type="AlphaFoldDB" id="A0A239D5F4"/>